<dbReference type="InterPro" id="IPR004843">
    <property type="entry name" value="Calcineurin-like_PHP"/>
</dbReference>
<dbReference type="AlphaFoldDB" id="A0A3S2W6R1"/>
<dbReference type="InterPro" id="IPR050126">
    <property type="entry name" value="Ap4A_hydrolase"/>
</dbReference>
<dbReference type="PANTHER" id="PTHR42850">
    <property type="entry name" value="METALLOPHOSPHOESTERASE"/>
    <property type="match status" value="1"/>
</dbReference>
<dbReference type="SUPFAM" id="SSF56300">
    <property type="entry name" value="Metallo-dependent phosphatases"/>
    <property type="match status" value="1"/>
</dbReference>
<evidence type="ECO:0000313" key="3">
    <source>
        <dbReference type="Proteomes" id="UP000287447"/>
    </source>
</evidence>
<name>A0A3S2W6R1_9PROT</name>
<dbReference type="Gene3D" id="3.60.21.10">
    <property type="match status" value="1"/>
</dbReference>
<dbReference type="InterPro" id="IPR029052">
    <property type="entry name" value="Metallo-depent_PP-like"/>
</dbReference>
<dbReference type="RefSeq" id="WP_127763974.1">
    <property type="nucleotide sequence ID" value="NZ_SADE01000001.1"/>
</dbReference>
<dbReference type="PANTHER" id="PTHR42850:SF10">
    <property type="entry name" value="SERINE_THREONINE-PROTEIN PHOSPHATASE 1"/>
    <property type="match status" value="1"/>
</dbReference>
<sequence length="224" mass="24894">MDDIPHFAANTVGTDYIVGDVHGCHDMLMDALSGLSFEPGYDRLFSVGDLIDRGPASLSCLRLIREPWFFAVLGNHEQMMLETPDGGDDSMWFRNGGDWYARLTADERREADSLKTDLAALPRRIIVEDKAGNRIGVSHAQPHGPEFSARMDNRSAYELVWGRSVIHSRRPYDMNDVDLTVHGHTPVDRVTPVGRHLFIDTGAVYGGKLSVLTVDSLSNLIETV</sequence>
<proteinExistence type="predicted"/>
<dbReference type="EMBL" id="SADE01000001">
    <property type="protein sequence ID" value="RVU38602.1"/>
    <property type="molecule type" value="Genomic_DNA"/>
</dbReference>
<evidence type="ECO:0000313" key="2">
    <source>
        <dbReference type="EMBL" id="RVU38602.1"/>
    </source>
</evidence>
<dbReference type="Proteomes" id="UP000287447">
    <property type="component" value="Unassembled WGS sequence"/>
</dbReference>
<comment type="caution">
    <text evidence="2">The sequence shown here is derived from an EMBL/GenBank/DDBJ whole genome shotgun (WGS) entry which is preliminary data.</text>
</comment>
<evidence type="ECO:0000259" key="1">
    <source>
        <dbReference type="Pfam" id="PF00149"/>
    </source>
</evidence>
<protein>
    <recommendedName>
        <fullName evidence="1">Calcineurin-like phosphoesterase domain-containing protein</fullName>
    </recommendedName>
</protein>
<reference evidence="3" key="1">
    <citation type="submission" date="2019-01" db="EMBL/GenBank/DDBJ databases">
        <title>Gri0909 isolated from a small marine red alga.</title>
        <authorList>
            <person name="Kim J."/>
            <person name="Jeong S.E."/>
            <person name="Jeon C.O."/>
        </authorList>
    </citation>
    <scope>NUCLEOTIDE SEQUENCE [LARGE SCALE GENOMIC DNA]</scope>
    <source>
        <strain evidence="3">Gri0909</strain>
    </source>
</reference>
<feature type="domain" description="Calcineurin-like phosphoesterase" evidence="1">
    <location>
        <begin position="17"/>
        <end position="187"/>
    </location>
</feature>
<dbReference type="GO" id="GO:0016791">
    <property type="term" value="F:phosphatase activity"/>
    <property type="evidence" value="ECO:0007669"/>
    <property type="project" value="TreeGrafter"/>
</dbReference>
<gene>
    <name evidence="2" type="ORF">EOI86_04805</name>
</gene>
<dbReference type="GO" id="GO:0005737">
    <property type="term" value="C:cytoplasm"/>
    <property type="evidence" value="ECO:0007669"/>
    <property type="project" value="TreeGrafter"/>
</dbReference>
<accession>A0A3S2W6R1</accession>
<dbReference type="GO" id="GO:0008803">
    <property type="term" value="F:bis(5'-nucleosyl)-tetraphosphatase (symmetrical) activity"/>
    <property type="evidence" value="ECO:0007669"/>
    <property type="project" value="TreeGrafter"/>
</dbReference>
<organism evidence="2 3">
    <name type="scientific">Hwanghaeella grinnelliae</name>
    <dbReference type="NCBI Taxonomy" id="2500179"/>
    <lineage>
        <taxon>Bacteria</taxon>
        <taxon>Pseudomonadati</taxon>
        <taxon>Pseudomonadota</taxon>
        <taxon>Alphaproteobacteria</taxon>
        <taxon>Rhodospirillales</taxon>
        <taxon>Rhodospirillaceae</taxon>
        <taxon>Hwanghaeella</taxon>
    </lineage>
</organism>
<dbReference type="OrthoDB" id="9807890at2"/>
<keyword evidence="3" id="KW-1185">Reference proteome</keyword>
<dbReference type="Pfam" id="PF00149">
    <property type="entry name" value="Metallophos"/>
    <property type="match status" value="1"/>
</dbReference>
<dbReference type="GO" id="GO:0110154">
    <property type="term" value="P:RNA decapping"/>
    <property type="evidence" value="ECO:0007669"/>
    <property type="project" value="TreeGrafter"/>
</dbReference>